<feature type="compositionally biased region" description="Acidic residues" evidence="1">
    <location>
        <begin position="28"/>
        <end position="54"/>
    </location>
</feature>
<evidence type="ECO:0000313" key="2">
    <source>
        <dbReference type="EMBL" id="GJU04162.1"/>
    </source>
</evidence>
<accession>A0ABQ5IVA9</accession>
<sequence>MLHASGSDDGVGSQPKVPDELQDKTTESGDDDDDSNDDDNDDDSDDDEEETQDDEFVHTPDEYVPTDDETNDESKDVDGEEYERINEELYGDVNVSLTDVEPNGEDKDDKEMTNAVTYDVEHENVIQDSAGNQVKDDAQVTQKTESLILSSSISSDYAAKYLNFDIIPPVDTEVVSMLDINVQHEVLRTSPLLTIPVSVIPEHTVANPPEIVTTTSSTTISSLLSSLFPHLQQLTQIPTPTTTEATTSATAFPDSKTLSAFHQ</sequence>
<keyword evidence="3" id="KW-1185">Reference proteome</keyword>
<feature type="region of interest" description="Disordered" evidence="1">
    <location>
        <begin position="1"/>
        <end position="81"/>
    </location>
</feature>
<name>A0ABQ5IVA9_9ASTR</name>
<feature type="compositionally biased region" description="Basic and acidic residues" evidence="1">
    <location>
        <begin position="72"/>
        <end position="81"/>
    </location>
</feature>
<dbReference type="Proteomes" id="UP001151760">
    <property type="component" value="Unassembled WGS sequence"/>
</dbReference>
<dbReference type="EMBL" id="BQNB010021222">
    <property type="protein sequence ID" value="GJU04162.1"/>
    <property type="molecule type" value="Genomic_DNA"/>
</dbReference>
<reference evidence="2" key="1">
    <citation type="journal article" date="2022" name="Int. J. Mol. Sci.">
        <title>Draft Genome of Tanacetum Coccineum: Genomic Comparison of Closely Related Tanacetum-Family Plants.</title>
        <authorList>
            <person name="Yamashiro T."/>
            <person name="Shiraishi A."/>
            <person name="Nakayama K."/>
            <person name="Satake H."/>
        </authorList>
    </citation>
    <scope>NUCLEOTIDE SEQUENCE</scope>
</reference>
<evidence type="ECO:0000313" key="3">
    <source>
        <dbReference type="Proteomes" id="UP001151760"/>
    </source>
</evidence>
<comment type="caution">
    <text evidence="2">The sequence shown here is derived from an EMBL/GenBank/DDBJ whole genome shotgun (WGS) entry which is preliminary data.</text>
</comment>
<feature type="compositionally biased region" description="Low complexity" evidence="1">
    <location>
        <begin position="239"/>
        <end position="253"/>
    </location>
</feature>
<feature type="region of interest" description="Disordered" evidence="1">
    <location>
        <begin position="239"/>
        <end position="263"/>
    </location>
</feature>
<evidence type="ECO:0000256" key="1">
    <source>
        <dbReference type="SAM" id="MobiDB-lite"/>
    </source>
</evidence>
<proteinExistence type="predicted"/>
<protein>
    <submittedName>
        <fullName evidence="2">Uncharacterized protein</fullName>
    </submittedName>
</protein>
<gene>
    <name evidence="2" type="ORF">Tco_1114500</name>
</gene>
<organism evidence="2 3">
    <name type="scientific">Tanacetum coccineum</name>
    <dbReference type="NCBI Taxonomy" id="301880"/>
    <lineage>
        <taxon>Eukaryota</taxon>
        <taxon>Viridiplantae</taxon>
        <taxon>Streptophyta</taxon>
        <taxon>Embryophyta</taxon>
        <taxon>Tracheophyta</taxon>
        <taxon>Spermatophyta</taxon>
        <taxon>Magnoliopsida</taxon>
        <taxon>eudicotyledons</taxon>
        <taxon>Gunneridae</taxon>
        <taxon>Pentapetalae</taxon>
        <taxon>asterids</taxon>
        <taxon>campanulids</taxon>
        <taxon>Asterales</taxon>
        <taxon>Asteraceae</taxon>
        <taxon>Asteroideae</taxon>
        <taxon>Anthemideae</taxon>
        <taxon>Anthemidinae</taxon>
        <taxon>Tanacetum</taxon>
    </lineage>
</organism>
<reference evidence="2" key="2">
    <citation type="submission" date="2022-01" db="EMBL/GenBank/DDBJ databases">
        <authorList>
            <person name="Yamashiro T."/>
            <person name="Shiraishi A."/>
            <person name="Satake H."/>
            <person name="Nakayama K."/>
        </authorList>
    </citation>
    <scope>NUCLEOTIDE SEQUENCE</scope>
</reference>
<feature type="compositionally biased region" description="Basic and acidic residues" evidence="1">
    <location>
        <begin position="17"/>
        <end position="27"/>
    </location>
</feature>